<feature type="transmembrane region" description="Helical" evidence="1">
    <location>
        <begin position="108"/>
        <end position="128"/>
    </location>
</feature>
<dbReference type="OrthoDB" id="8685152at2"/>
<proteinExistence type="predicted"/>
<dbReference type="EMBL" id="AJYK02000034">
    <property type="protein sequence ID" value="OEF27434.1"/>
    <property type="molecule type" value="Genomic_DNA"/>
</dbReference>
<dbReference type="AlphaFoldDB" id="A0A1E5E429"/>
<gene>
    <name evidence="2" type="ORF">A1QC_14925</name>
</gene>
<evidence type="ECO:0000313" key="3">
    <source>
        <dbReference type="Proteomes" id="UP000094070"/>
    </source>
</evidence>
<evidence type="ECO:0000313" key="2">
    <source>
        <dbReference type="EMBL" id="OEF27434.1"/>
    </source>
</evidence>
<sequence length="141" mass="16600">MNQNCPACKSSLAPHSHRCVKCGYFLNPEDDEKDRAKRLAQQKAMFDQMEEEDYTSFRWWNVWAGLNVVASTLTFFIALSYDLTWLAAMMGIVFVFAVYCLRLNKYAFVILTVMTFDPILMLINHRYLKSRWNHKRLTTNL</sequence>
<name>A0A1E5E429_9VIBR</name>
<comment type="caution">
    <text evidence="2">The sequence shown here is derived from an EMBL/GenBank/DDBJ whole genome shotgun (WGS) entry which is preliminary data.</text>
</comment>
<organism evidence="2 3">
    <name type="scientific">Vibrio rumoiensis 1S-45</name>
    <dbReference type="NCBI Taxonomy" id="1188252"/>
    <lineage>
        <taxon>Bacteria</taxon>
        <taxon>Pseudomonadati</taxon>
        <taxon>Pseudomonadota</taxon>
        <taxon>Gammaproteobacteria</taxon>
        <taxon>Vibrionales</taxon>
        <taxon>Vibrionaceae</taxon>
        <taxon>Vibrio</taxon>
    </lineage>
</organism>
<dbReference type="Proteomes" id="UP000094070">
    <property type="component" value="Unassembled WGS sequence"/>
</dbReference>
<reference evidence="2 3" key="1">
    <citation type="journal article" date="2012" name="Science">
        <title>Ecological populations of bacteria act as socially cohesive units of antibiotic production and resistance.</title>
        <authorList>
            <person name="Cordero O.X."/>
            <person name="Wildschutte H."/>
            <person name="Kirkup B."/>
            <person name="Proehl S."/>
            <person name="Ngo L."/>
            <person name="Hussain F."/>
            <person name="Le Roux F."/>
            <person name="Mincer T."/>
            <person name="Polz M.F."/>
        </authorList>
    </citation>
    <scope>NUCLEOTIDE SEQUENCE [LARGE SCALE GENOMIC DNA]</scope>
    <source>
        <strain evidence="2 3">1S-45</strain>
    </source>
</reference>
<keyword evidence="3" id="KW-1185">Reference proteome</keyword>
<keyword evidence="1" id="KW-0812">Transmembrane</keyword>
<evidence type="ECO:0000256" key="1">
    <source>
        <dbReference type="SAM" id="Phobius"/>
    </source>
</evidence>
<keyword evidence="1" id="KW-1133">Transmembrane helix</keyword>
<feature type="transmembrane region" description="Helical" evidence="1">
    <location>
        <begin position="59"/>
        <end position="77"/>
    </location>
</feature>
<dbReference type="RefSeq" id="WP_017026168.1">
    <property type="nucleotide sequence ID" value="NZ_AJYK02000034.1"/>
</dbReference>
<protein>
    <submittedName>
        <fullName evidence="2">Uncharacterized protein</fullName>
    </submittedName>
</protein>
<keyword evidence="1" id="KW-0472">Membrane</keyword>
<accession>A0A1E5E429</accession>
<feature type="transmembrane region" description="Helical" evidence="1">
    <location>
        <begin position="83"/>
        <end position="101"/>
    </location>
</feature>